<evidence type="ECO:0000313" key="1">
    <source>
        <dbReference type="EMBL" id="MFF0495665.1"/>
    </source>
</evidence>
<evidence type="ECO:0000313" key="2">
    <source>
        <dbReference type="Proteomes" id="UP001601442"/>
    </source>
</evidence>
<reference evidence="1 2" key="1">
    <citation type="submission" date="2024-10" db="EMBL/GenBank/DDBJ databases">
        <title>The Natural Products Discovery Center: Release of the First 8490 Sequenced Strains for Exploring Actinobacteria Biosynthetic Diversity.</title>
        <authorList>
            <person name="Kalkreuter E."/>
            <person name="Kautsar S.A."/>
            <person name="Yang D."/>
            <person name="Bader C.D."/>
            <person name="Teijaro C.N."/>
            <person name="Fluegel L."/>
            <person name="Davis C.M."/>
            <person name="Simpson J.R."/>
            <person name="Lauterbach L."/>
            <person name="Steele A.D."/>
            <person name="Gui C."/>
            <person name="Meng S."/>
            <person name="Li G."/>
            <person name="Viehrig K."/>
            <person name="Ye F."/>
            <person name="Su P."/>
            <person name="Kiefer A.F."/>
            <person name="Nichols A."/>
            <person name="Cepeda A.J."/>
            <person name="Yan W."/>
            <person name="Fan B."/>
            <person name="Jiang Y."/>
            <person name="Adhikari A."/>
            <person name="Zheng C.-J."/>
            <person name="Schuster L."/>
            <person name="Cowan T.M."/>
            <person name="Smanski M.J."/>
            <person name="Chevrette M.G."/>
            <person name="De Carvalho L.P.S."/>
            <person name="Shen B."/>
        </authorList>
    </citation>
    <scope>NUCLEOTIDE SEQUENCE [LARGE SCALE GENOMIC DNA]</scope>
    <source>
        <strain evidence="1 2">NPDC004119</strain>
    </source>
</reference>
<protein>
    <submittedName>
        <fullName evidence="1">Uncharacterized protein</fullName>
    </submittedName>
</protein>
<sequence>MNFPDPLQERAFVHADGALAEFLCRVHLLELTRERARELRAIHQSHPPDECTVHLEAAYLLLIEDC</sequence>
<comment type="caution">
    <text evidence="1">The sequence shown here is derived from an EMBL/GenBank/DDBJ whole genome shotgun (WGS) entry which is preliminary data.</text>
</comment>
<name>A0ABW6NX38_9NOCA</name>
<dbReference type="EMBL" id="JBIAMT010000001">
    <property type="protein sequence ID" value="MFF0495665.1"/>
    <property type="molecule type" value="Genomic_DNA"/>
</dbReference>
<dbReference type="RefSeq" id="WP_387389901.1">
    <property type="nucleotide sequence ID" value="NZ_JBIAMT010000001.1"/>
</dbReference>
<proteinExistence type="predicted"/>
<gene>
    <name evidence="1" type="ORF">ACFYU5_04600</name>
</gene>
<dbReference type="Proteomes" id="UP001601442">
    <property type="component" value="Unassembled WGS sequence"/>
</dbReference>
<keyword evidence="2" id="KW-1185">Reference proteome</keyword>
<organism evidence="1 2">
    <name type="scientific">Nocardia aobensis</name>
    <dbReference type="NCBI Taxonomy" id="257277"/>
    <lineage>
        <taxon>Bacteria</taxon>
        <taxon>Bacillati</taxon>
        <taxon>Actinomycetota</taxon>
        <taxon>Actinomycetes</taxon>
        <taxon>Mycobacteriales</taxon>
        <taxon>Nocardiaceae</taxon>
        <taxon>Nocardia</taxon>
    </lineage>
</organism>
<accession>A0ABW6NX38</accession>